<dbReference type="Gene3D" id="3.90.1150.10">
    <property type="entry name" value="Aspartate Aminotransferase, domain 1"/>
    <property type="match status" value="1"/>
</dbReference>
<gene>
    <name evidence="7" type="ORF">ACFOSU_04205</name>
</gene>
<dbReference type="CDD" id="cd07377">
    <property type="entry name" value="WHTH_GntR"/>
    <property type="match status" value="1"/>
</dbReference>
<sequence length="464" mass="49985">MTMWVPTLSGSGSRYRQLADAIEAAVGSGELAAGEKLTPQRRLAYALGVTTGTITRAYSEAERRGLVEARVGSGTFVRASGGSAAFTHVQQASETPGLVDLSLSLPPPYPGRTAGLKRAIAAVHDDERMLAHAVAYQPEDGLAAHRECLAAWLAKLGLPMPASELVVNQGGMHGIYLTLSALCGPNARLAAETLSYPGLISAAQQLALRTVSVPFDAHGVDIEALARRYDRQPFRALYLMPDHHNPTTTRLSEERRVALVALARARDFWLIEDGVMHLPAPQRGTPLYQLAPERTVYLFSVSKILAGGLRTGVMRVPESLGARVRAAIRAQSWMPPPLMASLVCEWIANGDADRLLAWQDAELGRRQALAAERLHDVDFVARPGGFFIWLPLPSGLRAAPIVDQLEQLGVRVTAAEAFCVGSEPAPQAVRVCLSAARDLAALTQALDHIRAVLLRPDPAPWRTL</sequence>
<name>A0ABV7EK36_9GAMM</name>
<protein>
    <submittedName>
        <fullName evidence="7">PLP-dependent aminotransferase family protein</fullName>
    </submittedName>
</protein>
<dbReference type="Gene3D" id="3.40.640.10">
    <property type="entry name" value="Type I PLP-dependent aspartate aminotransferase-like (Major domain)"/>
    <property type="match status" value="1"/>
</dbReference>
<dbReference type="Pfam" id="PF00392">
    <property type="entry name" value="GntR"/>
    <property type="match status" value="1"/>
</dbReference>
<dbReference type="SUPFAM" id="SSF53383">
    <property type="entry name" value="PLP-dependent transferases"/>
    <property type="match status" value="1"/>
</dbReference>
<reference evidence="8" key="1">
    <citation type="journal article" date="2019" name="Int. J. Syst. Evol. Microbiol.">
        <title>The Global Catalogue of Microorganisms (GCM) 10K type strain sequencing project: providing services to taxonomists for standard genome sequencing and annotation.</title>
        <authorList>
            <consortium name="The Broad Institute Genomics Platform"/>
            <consortium name="The Broad Institute Genome Sequencing Center for Infectious Disease"/>
            <person name="Wu L."/>
            <person name="Ma J."/>
        </authorList>
    </citation>
    <scope>NUCLEOTIDE SEQUENCE [LARGE SCALE GENOMIC DNA]</scope>
    <source>
        <strain evidence="8">KCTC 52640</strain>
    </source>
</reference>
<dbReference type="Gene3D" id="1.10.10.10">
    <property type="entry name" value="Winged helix-like DNA-binding domain superfamily/Winged helix DNA-binding domain"/>
    <property type="match status" value="1"/>
</dbReference>
<dbReference type="EMBL" id="JBHRSS010000003">
    <property type="protein sequence ID" value="MFC3103087.1"/>
    <property type="molecule type" value="Genomic_DNA"/>
</dbReference>
<dbReference type="InterPro" id="IPR015422">
    <property type="entry name" value="PyrdxlP-dep_Trfase_small"/>
</dbReference>
<dbReference type="InterPro" id="IPR036388">
    <property type="entry name" value="WH-like_DNA-bd_sf"/>
</dbReference>
<evidence type="ECO:0000313" key="7">
    <source>
        <dbReference type="EMBL" id="MFC3103087.1"/>
    </source>
</evidence>
<dbReference type="InterPro" id="IPR051446">
    <property type="entry name" value="HTH_trans_reg/aminotransferase"/>
</dbReference>
<evidence type="ECO:0000313" key="8">
    <source>
        <dbReference type="Proteomes" id="UP001595462"/>
    </source>
</evidence>
<keyword evidence="7" id="KW-0808">Transferase</keyword>
<evidence type="ECO:0000256" key="3">
    <source>
        <dbReference type="ARBA" id="ARBA00023015"/>
    </source>
</evidence>
<dbReference type="InterPro" id="IPR004839">
    <property type="entry name" value="Aminotransferase_I/II_large"/>
</dbReference>
<dbReference type="SUPFAM" id="SSF46785">
    <property type="entry name" value="Winged helix' DNA-binding domain"/>
    <property type="match status" value="1"/>
</dbReference>
<comment type="similarity">
    <text evidence="1">In the C-terminal section; belongs to the class-I pyridoxal-phosphate-dependent aminotransferase family.</text>
</comment>
<evidence type="ECO:0000256" key="2">
    <source>
        <dbReference type="ARBA" id="ARBA00022898"/>
    </source>
</evidence>
<dbReference type="PANTHER" id="PTHR46577:SF1">
    <property type="entry name" value="HTH-TYPE TRANSCRIPTIONAL REGULATORY PROTEIN GABR"/>
    <property type="match status" value="1"/>
</dbReference>
<dbReference type="SMART" id="SM00345">
    <property type="entry name" value="HTH_GNTR"/>
    <property type="match status" value="1"/>
</dbReference>
<evidence type="ECO:0000259" key="6">
    <source>
        <dbReference type="PROSITE" id="PS50949"/>
    </source>
</evidence>
<keyword evidence="5" id="KW-0804">Transcription</keyword>
<dbReference type="InterPro" id="IPR015421">
    <property type="entry name" value="PyrdxlP-dep_Trfase_major"/>
</dbReference>
<dbReference type="PANTHER" id="PTHR46577">
    <property type="entry name" value="HTH-TYPE TRANSCRIPTIONAL REGULATORY PROTEIN GABR"/>
    <property type="match status" value="1"/>
</dbReference>
<proteinExistence type="inferred from homology"/>
<keyword evidence="7" id="KW-0032">Aminotransferase</keyword>
<keyword evidence="8" id="KW-1185">Reference proteome</keyword>
<dbReference type="CDD" id="cd00609">
    <property type="entry name" value="AAT_like"/>
    <property type="match status" value="1"/>
</dbReference>
<dbReference type="InterPro" id="IPR000524">
    <property type="entry name" value="Tscrpt_reg_HTH_GntR"/>
</dbReference>
<comment type="caution">
    <text evidence="7">The sequence shown here is derived from an EMBL/GenBank/DDBJ whole genome shotgun (WGS) entry which is preliminary data.</text>
</comment>
<evidence type="ECO:0000256" key="1">
    <source>
        <dbReference type="ARBA" id="ARBA00005384"/>
    </source>
</evidence>
<keyword evidence="2" id="KW-0663">Pyridoxal phosphate</keyword>
<keyword evidence="4" id="KW-0238">DNA-binding</keyword>
<dbReference type="PROSITE" id="PS50949">
    <property type="entry name" value="HTH_GNTR"/>
    <property type="match status" value="1"/>
</dbReference>
<organism evidence="7 8">
    <name type="scientific">Salinisphaera aquimarina</name>
    <dbReference type="NCBI Taxonomy" id="2094031"/>
    <lineage>
        <taxon>Bacteria</taxon>
        <taxon>Pseudomonadati</taxon>
        <taxon>Pseudomonadota</taxon>
        <taxon>Gammaproteobacteria</taxon>
        <taxon>Salinisphaerales</taxon>
        <taxon>Salinisphaeraceae</taxon>
        <taxon>Salinisphaera</taxon>
    </lineage>
</organism>
<dbReference type="Pfam" id="PF00155">
    <property type="entry name" value="Aminotran_1_2"/>
    <property type="match status" value="1"/>
</dbReference>
<keyword evidence="3" id="KW-0805">Transcription regulation</keyword>
<accession>A0ABV7EK36</accession>
<dbReference type="RefSeq" id="WP_380686775.1">
    <property type="nucleotide sequence ID" value="NZ_JBHRSS010000003.1"/>
</dbReference>
<dbReference type="InterPro" id="IPR036390">
    <property type="entry name" value="WH_DNA-bd_sf"/>
</dbReference>
<dbReference type="InterPro" id="IPR015424">
    <property type="entry name" value="PyrdxlP-dep_Trfase"/>
</dbReference>
<dbReference type="Proteomes" id="UP001595462">
    <property type="component" value="Unassembled WGS sequence"/>
</dbReference>
<evidence type="ECO:0000256" key="4">
    <source>
        <dbReference type="ARBA" id="ARBA00023125"/>
    </source>
</evidence>
<dbReference type="GO" id="GO:0008483">
    <property type="term" value="F:transaminase activity"/>
    <property type="evidence" value="ECO:0007669"/>
    <property type="project" value="UniProtKB-KW"/>
</dbReference>
<feature type="domain" description="HTH gntR-type" evidence="6">
    <location>
        <begin position="12"/>
        <end position="80"/>
    </location>
</feature>
<evidence type="ECO:0000256" key="5">
    <source>
        <dbReference type="ARBA" id="ARBA00023163"/>
    </source>
</evidence>